<evidence type="ECO:0000313" key="4">
    <source>
        <dbReference type="EMBL" id="AKJ27387.1"/>
    </source>
</evidence>
<dbReference type="GO" id="GO:0000160">
    <property type="term" value="P:phosphorelay signal transduction system"/>
    <property type="evidence" value="ECO:0007669"/>
    <property type="project" value="InterPro"/>
</dbReference>
<dbReference type="Proteomes" id="UP000035352">
    <property type="component" value="Chromosome"/>
</dbReference>
<dbReference type="InterPro" id="IPR011006">
    <property type="entry name" value="CheY-like_superfamily"/>
</dbReference>
<evidence type="ECO:0000256" key="1">
    <source>
        <dbReference type="ARBA" id="ARBA00022553"/>
    </source>
</evidence>
<reference evidence="4 5" key="1">
    <citation type="submission" date="2015-05" db="EMBL/GenBank/DDBJ databases">
        <authorList>
            <person name="Tang B."/>
            <person name="Yu Y."/>
        </authorList>
    </citation>
    <scope>NUCLEOTIDE SEQUENCE [LARGE SCALE GENOMIC DNA]</scope>
    <source>
        <strain evidence="4 5">DSM 7029</strain>
    </source>
</reference>
<proteinExistence type="predicted"/>
<dbReference type="STRING" id="413882.AAW51_0696"/>
<dbReference type="GO" id="GO:0008168">
    <property type="term" value="F:methyltransferase activity"/>
    <property type="evidence" value="ECO:0007669"/>
    <property type="project" value="UniProtKB-KW"/>
</dbReference>
<dbReference type="SUPFAM" id="SSF52172">
    <property type="entry name" value="CheY-like"/>
    <property type="match status" value="1"/>
</dbReference>
<gene>
    <name evidence="4" type="ORF">AAW51_0696</name>
</gene>
<keyword evidence="5" id="KW-1185">Reference proteome</keyword>
<evidence type="ECO:0000259" key="3">
    <source>
        <dbReference type="PROSITE" id="PS50110"/>
    </source>
</evidence>
<dbReference type="Gene3D" id="3.40.50.2300">
    <property type="match status" value="1"/>
</dbReference>
<evidence type="ECO:0000313" key="5">
    <source>
        <dbReference type="Proteomes" id="UP000035352"/>
    </source>
</evidence>
<dbReference type="SMART" id="SM00448">
    <property type="entry name" value="REC"/>
    <property type="match status" value="1"/>
</dbReference>
<feature type="modified residue" description="4-aspartylphosphate" evidence="2">
    <location>
        <position position="59"/>
    </location>
</feature>
<dbReference type="Pfam" id="PF00072">
    <property type="entry name" value="Response_reg"/>
    <property type="match status" value="1"/>
</dbReference>
<organism evidence="4 5">
    <name type="scientific">Caldimonas brevitalea</name>
    <dbReference type="NCBI Taxonomy" id="413882"/>
    <lineage>
        <taxon>Bacteria</taxon>
        <taxon>Pseudomonadati</taxon>
        <taxon>Pseudomonadota</taxon>
        <taxon>Betaproteobacteria</taxon>
        <taxon>Burkholderiales</taxon>
        <taxon>Sphaerotilaceae</taxon>
        <taxon>Caldimonas</taxon>
    </lineage>
</organism>
<dbReference type="InterPro" id="IPR050595">
    <property type="entry name" value="Bact_response_regulator"/>
</dbReference>
<protein>
    <submittedName>
        <fullName evidence="4">Chemotaxis protein methyltransferase CheR</fullName>
    </submittedName>
</protein>
<keyword evidence="4" id="KW-0489">Methyltransferase</keyword>
<sequence>MSPAHSRHGRVLVVDDNRDAADSLAMVLQVLGYETGIAYDGAQALEVARRFLPEVVVLDINMPVMDGYQVARVLRQSSAEPRTVLVALTARTTPEDECAARDAGFDIHLAKPAGPEQVDRVLAQALEEARQQA</sequence>
<accession>A0A0G3BDM9</accession>
<dbReference type="PANTHER" id="PTHR44591:SF3">
    <property type="entry name" value="RESPONSE REGULATORY DOMAIN-CONTAINING PROTEIN"/>
    <property type="match status" value="1"/>
</dbReference>
<evidence type="ECO:0000256" key="2">
    <source>
        <dbReference type="PROSITE-ProRule" id="PRU00169"/>
    </source>
</evidence>
<dbReference type="KEGG" id="pbh:AAW51_0696"/>
<dbReference type="PROSITE" id="PS50110">
    <property type="entry name" value="RESPONSE_REGULATORY"/>
    <property type="match status" value="1"/>
</dbReference>
<dbReference type="GO" id="GO:0032259">
    <property type="term" value="P:methylation"/>
    <property type="evidence" value="ECO:0007669"/>
    <property type="project" value="UniProtKB-KW"/>
</dbReference>
<dbReference type="RefSeq" id="WP_047193498.1">
    <property type="nucleotide sequence ID" value="NZ_CP011371.1"/>
</dbReference>
<dbReference type="PANTHER" id="PTHR44591">
    <property type="entry name" value="STRESS RESPONSE REGULATOR PROTEIN 1"/>
    <property type="match status" value="1"/>
</dbReference>
<feature type="domain" description="Response regulatory" evidence="3">
    <location>
        <begin position="10"/>
        <end position="126"/>
    </location>
</feature>
<dbReference type="AlphaFoldDB" id="A0A0G3BDM9"/>
<dbReference type="EMBL" id="CP011371">
    <property type="protein sequence ID" value="AKJ27387.1"/>
    <property type="molecule type" value="Genomic_DNA"/>
</dbReference>
<keyword evidence="1 2" id="KW-0597">Phosphoprotein</keyword>
<dbReference type="InterPro" id="IPR001789">
    <property type="entry name" value="Sig_transdc_resp-reg_receiver"/>
</dbReference>
<keyword evidence="4" id="KW-0808">Transferase</keyword>
<name>A0A0G3BDM9_9BURK</name>